<evidence type="ECO:0000256" key="1">
    <source>
        <dbReference type="SAM" id="Phobius"/>
    </source>
</evidence>
<name>A0ABR3PG89_9PEZI</name>
<keyword evidence="3" id="KW-1185">Reference proteome</keyword>
<feature type="transmembrane region" description="Helical" evidence="1">
    <location>
        <begin position="12"/>
        <end position="30"/>
    </location>
</feature>
<dbReference type="GeneID" id="95975772"/>
<accession>A0ABR3PG89</accession>
<reference evidence="2 3" key="1">
    <citation type="submission" date="2024-07" db="EMBL/GenBank/DDBJ databases">
        <title>Draft sequence of the Neodothiora populina.</title>
        <authorList>
            <person name="Drown D.D."/>
            <person name="Schuette U.S."/>
            <person name="Buechlein A.B."/>
            <person name="Rusch D.R."/>
            <person name="Winton L.W."/>
            <person name="Adams G.A."/>
        </authorList>
    </citation>
    <scope>NUCLEOTIDE SEQUENCE [LARGE SCALE GENOMIC DNA]</scope>
    <source>
        <strain evidence="2 3">CPC 39397</strain>
    </source>
</reference>
<dbReference type="EMBL" id="JBFMKM010000007">
    <property type="protein sequence ID" value="KAL1305145.1"/>
    <property type="molecule type" value="Genomic_DNA"/>
</dbReference>
<keyword evidence="1" id="KW-0472">Membrane</keyword>
<feature type="transmembrane region" description="Helical" evidence="1">
    <location>
        <begin position="125"/>
        <end position="146"/>
    </location>
</feature>
<evidence type="ECO:0000313" key="2">
    <source>
        <dbReference type="EMBL" id="KAL1305145.1"/>
    </source>
</evidence>
<proteinExistence type="predicted"/>
<protein>
    <submittedName>
        <fullName evidence="2">Uncharacterized protein</fullName>
    </submittedName>
</protein>
<comment type="caution">
    <text evidence="2">The sequence shown here is derived from an EMBL/GenBank/DDBJ whole genome shotgun (WGS) entry which is preliminary data.</text>
</comment>
<feature type="transmembrane region" description="Helical" evidence="1">
    <location>
        <begin position="50"/>
        <end position="67"/>
    </location>
</feature>
<dbReference type="RefSeq" id="XP_069201419.1">
    <property type="nucleotide sequence ID" value="XM_069341343.1"/>
</dbReference>
<keyword evidence="1" id="KW-1133">Transmembrane helix</keyword>
<sequence>MSGSTTLTLGRSMMVFSQLVYSAGAFIADWNETHIHNPTWPGHARFHNGQTMTLGVLLAATSIYHTFRSSNPASSSSPVAAAQQQKDSLWTAAVVGCLYCLAGLSAILYPGTTWSDPPASGSPQVWLFPSLVLMNWGGYAVATMHLGQTSGGRKKV</sequence>
<keyword evidence="1" id="KW-0812">Transmembrane</keyword>
<organism evidence="2 3">
    <name type="scientific">Neodothiora populina</name>
    <dbReference type="NCBI Taxonomy" id="2781224"/>
    <lineage>
        <taxon>Eukaryota</taxon>
        <taxon>Fungi</taxon>
        <taxon>Dikarya</taxon>
        <taxon>Ascomycota</taxon>
        <taxon>Pezizomycotina</taxon>
        <taxon>Dothideomycetes</taxon>
        <taxon>Dothideomycetidae</taxon>
        <taxon>Dothideales</taxon>
        <taxon>Dothioraceae</taxon>
        <taxon>Neodothiora</taxon>
    </lineage>
</organism>
<dbReference type="Pfam" id="PF20345">
    <property type="entry name" value="DUF6640"/>
    <property type="match status" value="1"/>
</dbReference>
<dbReference type="InterPro" id="IPR046580">
    <property type="entry name" value="DUF6640"/>
</dbReference>
<gene>
    <name evidence="2" type="ORF">AAFC00_002070</name>
</gene>
<feature type="transmembrane region" description="Helical" evidence="1">
    <location>
        <begin position="88"/>
        <end position="109"/>
    </location>
</feature>
<evidence type="ECO:0000313" key="3">
    <source>
        <dbReference type="Proteomes" id="UP001562354"/>
    </source>
</evidence>
<dbReference type="Proteomes" id="UP001562354">
    <property type="component" value="Unassembled WGS sequence"/>
</dbReference>